<sequence length="101" mass="11218">MIGFTHTLQKVTSWPRTSALAHMDHASFIFVCDKIKGNEVLFNNSHHQKAPVAWKLLVALTHYGLNSNGGSQHILAQFFHISGLLCVSFAHVMISPPLKLL</sequence>
<organism evidence="1 2">
    <name type="scientific">Puccinia sorghi</name>
    <dbReference type="NCBI Taxonomy" id="27349"/>
    <lineage>
        <taxon>Eukaryota</taxon>
        <taxon>Fungi</taxon>
        <taxon>Dikarya</taxon>
        <taxon>Basidiomycota</taxon>
        <taxon>Pucciniomycotina</taxon>
        <taxon>Pucciniomycetes</taxon>
        <taxon>Pucciniales</taxon>
        <taxon>Pucciniaceae</taxon>
        <taxon>Puccinia</taxon>
    </lineage>
</organism>
<name>A0A0L6U8J2_9BASI</name>
<keyword evidence="2" id="KW-1185">Reference proteome</keyword>
<dbReference type="Proteomes" id="UP000037035">
    <property type="component" value="Unassembled WGS sequence"/>
</dbReference>
<dbReference type="AlphaFoldDB" id="A0A0L6U8J2"/>
<protein>
    <submittedName>
        <fullName evidence="1">Uncharacterized protein</fullName>
    </submittedName>
</protein>
<reference evidence="1 2" key="1">
    <citation type="submission" date="2015-08" db="EMBL/GenBank/DDBJ databases">
        <title>Next Generation Sequencing and Analysis of the Genome of Puccinia sorghi L Schw, the Causal Agent of Maize Common Rust.</title>
        <authorList>
            <person name="Rochi L."/>
            <person name="Burguener G."/>
            <person name="Darino M."/>
            <person name="Turjanski A."/>
            <person name="Kreff E."/>
            <person name="Dieguez M.J."/>
            <person name="Sacco F."/>
        </authorList>
    </citation>
    <scope>NUCLEOTIDE SEQUENCE [LARGE SCALE GENOMIC DNA]</scope>
    <source>
        <strain evidence="1 2">RO10H11247</strain>
    </source>
</reference>
<dbReference type="VEuPathDB" id="FungiDB:VP01_8761g1"/>
<comment type="caution">
    <text evidence="1">The sequence shown here is derived from an EMBL/GenBank/DDBJ whole genome shotgun (WGS) entry which is preliminary data.</text>
</comment>
<dbReference type="EMBL" id="LAVV01014339">
    <property type="protein sequence ID" value="KNZ44849.1"/>
    <property type="molecule type" value="Genomic_DNA"/>
</dbReference>
<gene>
    <name evidence="1" type="ORF">VP01_8761g1</name>
</gene>
<accession>A0A0L6U8J2</accession>
<evidence type="ECO:0000313" key="2">
    <source>
        <dbReference type="Proteomes" id="UP000037035"/>
    </source>
</evidence>
<proteinExistence type="predicted"/>
<evidence type="ECO:0000313" key="1">
    <source>
        <dbReference type="EMBL" id="KNZ44849.1"/>
    </source>
</evidence>